<evidence type="ECO:0000313" key="1">
    <source>
        <dbReference type="EMBL" id="GAH94117.1"/>
    </source>
</evidence>
<protein>
    <recommendedName>
        <fullName evidence="2">DUF429 domain-containing protein</fullName>
    </recommendedName>
</protein>
<reference evidence="1" key="1">
    <citation type="journal article" date="2014" name="Front. Microbiol.">
        <title>High frequency of phylogenetically diverse reductive dehalogenase-homologous genes in deep subseafloor sedimentary metagenomes.</title>
        <authorList>
            <person name="Kawai M."/>
            <person name="Futagami T."/>
            <person name="Toyoda A."/>
            <person name="Takaki Y."/>
            <person name="Nishi S."/>
            <person name="Hori S."/>
            <person name="Arai W."/>
            <person name="Tsubouchi T."/>
            <person name="Morono Y."/>
            <person name="Uchiyama I."/>
            <person name="Ito T."/>
            <person name="Fujiyama A."/>
            <person name="Inagaki F."/>
            <person name="Takami H."/>
        </authorList>
    </citation>
    <scope>NUCLEOTIDE SEQUENCE</scope>
    <source>
        <strain evidence="1">Expedition CK06-06</strain>
    </source>
</reference>
<dbReference type="InterPro" id="IPR007362">
    <property type="entry name" value="DUF429"/>
</dbReference>
<organism evidence="1">
    <name type="scientific">marine sediment metagenome</name>
    <dbReference type="NCBI Taxonomy" id="412755"/>
    <lineage>
        <taxon>unclassified sequences</taxon>
        <taxon>metagenomes</taxon>
        <taxon>ecological metagenomes</taxon>
    </lineage>
</organism>
<dbReference type="EMBL" id="BARV01001271">
    <property type="protein sequence ID" value="GAH94117.1"/>
    <property type="molecule type" value="Genomic_DNA"/>
</dbReference>
<proteinExistence type="predicted"/>
<name>X1JJ76_9ZZZZ</name>
<dbReference type="Pfam" id="PF04250">
    <property type="entry name" value="DUF429"/>
    <property type="match status" value="1"/>
</dbReference>
<comment type="caution">
    <text evidence="1">The sequence shown here is derived from an EMBL/GenBank/DDBJ whole genome shotgun (WGS) entry which is preliminary data.</text>
</comment>
<dbReference type="AlphaFoldDB" id="X1JJ76"/>
<evidence type="ECO:0008006" key="2">
    <source>
        <dbReference type="Google" id="ProtNLM"/>
    </source>
</evidence>
<accession>X1JJ76</accession>
<sequence>MKGLTVFGIDLTSTENKPTACFGLDDKLQVVYLGLLARDSDIIDIINLYSPKITAIDAPLSLPLGLCCLEESCSCQPRSKRKNRQCDQELRKEGISCYPTTKKTFIKPLIYRGIALKNKLYQMGFKVIEVYPYASKVRLFGKPIPRKNTPLGIAFLKERLTKLLPALKPYLDIFNHDLCDAAIAAYTAFLYCQNVVDAVGNEEEGLIFIPLEQISHH</sequence>
<gene>
    <name evidence="1" type="ORF">S06H3_03786</name>
</gene>